<keyword evidence="1" id="KW-0472">Membrane</keyword>
<evidence type="ECO:0008006" key="4">
    <source>
        <dbReference type="Google" id="ProtNLM"/>
    </source>
</evidence>
<gene>
    <name evidence="2" type="ORF">AMATHDRAFT_8691</name>
</gene>
<dbReference type="EMBL" id="KZ302294">
    <property type="protein sequence ID" value="PFH45771.1"/>
    <property type="molecule type" value="Genomic_DNA"/>
</dbReference>
<evidence type="ECO:0000313" key="3">
    <source>
        <dbReference type="Proteomes" id="UP000242287"/>
    </source>
</evidence>
<evidence type="ECO:0000313" key="2">
    <source>
        <dbReference type="EMBL" id="PFH45771.1"/>
    </source>
</evidence>
<dbReference type="AlphaFoldDB" id="A0A2A9NBY7"/>
<organism evidence="2 3">
    <name type="scientific">Amanita thiersii Skay4041</name>
    <dbReference type="NCBI Taxonomy" id="703135"/>
    <lineage>
        <taxon>Eukaryota</taxon>
        <taxon>Fungi</taxon>
        <taxon>Dikarya</taxon>
        <taxon>Basidiomycota</taxon>
        <taxon>Agaricomycotina</taxon>
        <taxon>Agaricomycetes</taxon>
        <taxon>Agaricomycetidae</taxon>
        <taxon>Agaricales</taxon>
        <taxon>Pluteineae</taxon>
        <taxon>Amanitaceae</taxon>
        <taxon>Amanita</taxon>
    </lineage>
</organism>
<evidence type="ECO:0000256" key="1">
    <source>
        <dbReference type="SAM" id="Phobius"/>
    </source>
</evidence>
<keyword evidence="1" id="KW-1133">Transmembrane helix</keyword>
<protein>
    <recommendedName>
        <fullName evidence="4">G-protein coupled receptors family 1 profile domain-containing protein</fullName>
    </recommendedName>
</protein>
<sequence length="135" mass="15086">MSASVVNTQIIAIFSLCIFGGLNTTTFLRCVRWLVFKDEGYALRNHINWPLLALTIFMYLLFITDLFLYMLLPLFYLRQNIYLYGAIATAVVCSSPLLLSATSFNATTQGPISLTVAIIADAILVRPSIPALFHF</sequence>
<dbReference type="Proteomes" id="UP000242287">
    <property type="component" value="Unassembled WGS sequence"/>
</dbReference>
<accession>A0A2A9NBY7</accession>
<name>A0A2A9NBY7_9AGAR</name>
<feature type="transmembrane region" description="Helical" evidence="1">
    <location>
        <begin position="6"/>
        <end position="28"/>
    </location>
</feature>
<reference evidence="2 3" key="1">
    <citation type="submission" date="2014-02" db="EMBL/GenBank/DDBJ databases">
        <title>Transposable element dynamics among asymbiotic and ectomycorrhizal Amanita fungi.</title>
        <authorList>
            <consortium name="DOE Joint Genome Institute"/>
            <person name="Hess J."/>
            <person name="Skrede I."/>
            <person name="Wolfe B."/>
            <person name="LaButti K."/>
            <person name="Ohm R.A."/>
            <person name="Grigoriev I.V."/>
            <person name="Pringle A."/>
        </authorList>
    </citation>
    <scope>NUCLEOTIDE SEQUENCE [LARGE SCALE GENOMIC DNA]</scope>
    <source>
        <strain evidence="2 3">SKay4041</strain>
    </source>
</reference>
<keyword evidence="3" id="KW-1185">Reference proteome</keyword>
<feature type="transmembrane region" description="Helical" evidence="1">
    <location>
        <begin position="81"/>
        <end position="99"/>
    </location>
</feature>
<keyword evidence="1" id="KW-0812">Transmembrane</keyword>
<proteinExistence type="predicted"/>
<dbReference type="OrthoDB" id="3357408at2759"/>
<feature type="transmembrane region" description="Helical" evidence="1">
    <location>
        <begin position="49"/>
        <end position="75"/>
    </location>
</feature>